<sequence>MTAAALALAAALLIWPAAPRRLSEMRRVQSRRLRAWPIGVVIGVGLALTGPVPIALAAGAVAGTATLRRRRSATRIRRERESTAMQAALDVLVGELRIGAHPVSAFGTAAGEVSGPVGEGMRAVAARARLGADVAAGLDDVAGESQLPMHWERLAACWRLAQAHGLSIATLMRTAQQDIVERERFSARVSAAMAGPRTTAAVLAGLPVVGIGLGQLIGADPIGFLLAPGVGGWLLVIGVLLACAGLLWSDRITDGAMR</sequence>
<organism evidence="8 9">
    <name type="scientific">Mycolicibacterium wolinskyi</name>
    <dbReference type="NCBI Taxonomy" id="59750"/>
    <lineage>
        <taxon>Bacteria</taxon>
        <taxon>Bacillati</taxon>
        <taxon>Actinomycetota</taxon>
        <taxon>Actinomycetes</taxon>
        <taxon>Mycobacteriales</taxon>
        <taxon>Mycobacteriaceae</taxon>
        <taxon>Mycolicibacterium</taxon>
    </lineage>
</organism>
<dbReference type="Pfam" id="PF00482">
    <property type="entry name" value="T2SSF"/>
    <property type="match status" value="1"/>
</dbReference>
<dbReference type="AlphaFoldDB" id="A0A132PLX9"/>
<evidence type="ECO:0000313" key="9">
    <source>
        <dbReference type="Proteomes" id="UP000070612"/>
    </source>
</evidence>
<feature type="domain" description="Type II secretion system protein GspF" evidence="7">
    <location>
        <begin position="89"/>
        <end position="211"/>
    </location>
</feature>
<evidence type="ECO:0000256" key="5">
    <source>
        <dbReference type="ARBA" id="ARBA00023136"/>
    </source>
</evidence>
<keyword evidence="4 6" id="KW-1133">Transmembrane helix</keyword>
<reference evidence="8 9" key="1">
    <citation type="submission" date="2015-07" db="EMBL/GenBank/DDBJ databases">
        <title>A draft genome sequence of Mycobacterium wolinskyi.</title>
        <authorList>
            <person name="de Man T.J."/>
            <person name="Perry K.A."/>
            <person name="Coulliette A.D."/>
            <person name="Jensen B."/>
            <person name="Toney N.C."/>
            <person name="Limbago B.M."/>
            <person name="Noble-Wang J."/>
        </authorList>
    </citation>
    <scope>NUCLEOTIDE SEQUENCE [LARGE SCALE GENOMIC DNA]</scope>
    <source>
        <strain evidence="8 9">CDC_01</strain>
    </source>
</reference>
<evidence type="ECO:0000256" key="6">
    <source>
        <dbReference type="SAM" id="Phobius"/>
    </source>
</evidence>
<keyword evidence="3 6" id="KW-0812">Transmembrane</keyword>
<dbReference type="InterPro" id="IPR018076">
    <property type="entry name" value="T2SS_GspF_dom"/>
</dbReference>
<dbReference type="EMBL" id="LGTW01000009">
    <property type="protein sequence ID" value="KWX23254.1"/>
    <property type="molecule type" value="Genomic_DNA"/>
</dbReference>
<evidence type="ECO:0000256" key="4">
    <source>
        <dbReference type="ARBA" id="ARBA00022989"/>
    </source>
</evidence>
<dbReference type="PATRIC" id="fig|59750.3.peg.7257"/>
<feature type="transmembrane region" description="Helical" evidence="6">
    <location>
        <begin position="224"/>
        <end position="248"/>
    </location>
</feature>
<dbReference type="GO" id="GO:0005886">
    <property type="term" value="C:plasma membrane"/>
    <property type="evidence" value="ECO:0007669"/>
    <property type="project" value="UniProtKB-SubCell"/>
</dbReference>
<dbReference type="STRING" id="59750.AWC31_16095"/>
<keyword evidence="9" id="KW-1185">Reference proteome</keyword>
<evidence type="ECO:0000256" key="3">
    <source>
        <dbReference type="ARBA" id="ARBA00022692"/>
    </source>
</evidence>
<evidence type="ECO:0000259" key="7">
    <source>
        <dbReference type="Pfam" id="PF00482"/>
    </source>
</evidence>
<comment type="subcellular location">
    <subcellularLocation>
        <location evidence="1">Cell membrane</location>
        <topology evidence="1">Multi-pass membrane protein</topology>
    </subcellularLocation>
</comment>
<dbReference type="PANTHER" id="PTHR35007:SF4">
    <property type="entry name" value="CONSERVED TRANSMEMBRANE PROTEIN-RELATED"/>
    <property type="match status" value="1"/>
</dbReference>
<gene>
    <name evidence="8" type="ORF">AFM11_15670</name>
</gene>
<evidence type="ECO:0000256" key="1">
    <source>
        <dbReference type="ARBA" id="ARBA00004651"/>
    </source>
</evidence>
<evidence type="ECO:0000256" key="2">
    <source>
        <dbReference type="ARBA" id="ARBA00022475"/>
    </source>
</evidence>
<proteinExistence type="predicted"/>
<feature type="transmembrane region" description="Helical" evidence="6">
    <location>
        <begin position="198"/>
        <end position="218"/>
    </location>
</feature>
<evidence type="ECO:0000313" key="8">
    <source>
        <dbReference type="EMBL" id="KWX23254.1"/>
    </source>
</evidence>
<dbReference type="PANTHER" id="PTHR35007">
    <property type="entry name" value="INTEGRAL MEMBRANE PROTEIN-RELATED"/>
    <property type="match status" value="1"/>
</dbReference>
<dbReference type="Proteomes" id="UP000070612">
    <property type="component" value="Unassembled WGS sequence"/>
</dbReference>
<protein>
    <submittedName>
        <fullName evidence="8">Membrane protein</fullName>
    </submittedName>
</protein>
<comment type="caution">
    <text evidence="8">The sequence shown here is derived from an EMBL/GenBank/DDBJ whole genome shotgun (WGS) entry which is preliminary data.</text>
</comment>
<keyword evidence="5 6" id="KW-0472">Membrane</keyword>
<name>A0A132PLX9_9MYCO</name>
<keyword evidence="2" id="KW-1003">Cell membrane</keyword>
<dbReference type="RefSeq" id="WP_067850312.1">
    <property type="nucleotide sequence ID" value="NZ_LGTW01000009.1"/>
</dbReference>
<feature type="transmembrane region" description="Helical" evidence="6">
    <location>
        <begin position="35"/>
        <end position="67"/>
    </location>
</feature>
<accession>A0A132PLX9</accession>